<dbReference type="PANTHER" id="PTHR43302:SF5">
    <property type="entry name" value="TRANSPORTER ARSB-RELATED"/>
    <property type="match status" value="1"/>
</dbReference>
<evidence type="ECO:0000313" key="10">
    <source>
        <dbReference type="EMBL" id="KTD55247.1"/>
    </source>
</evidence>
<evidence type="ECO:0000256" key="1">
    <source>
        <dbReference type="ARBA" id="ARBA00004651"/>
    </source>
</evidence>
<accession>A0A0W0YEY3</accession>
<feature type="transmembrane region" description="Helical" evidence="8">
    <location>
        <begin position="135"/>
        <end position="154"/>
    </location>
</feature>
<comment type="similarity">
    <text evidence="2">Belongs to the CitM (TC 2.A.11) transporter family.</text>
</comment>
<dbReference type="PRINTS" id="PR00758">
    <property type="entry name" value="ARSENICPUMP"/>
</dbReference>
<dbReference type="GO" id="GO:0015105">
    <property type="term" value="F:arsenite transmembrane transporter activity"/>
    <property type="evidence" value="ECO:0007669"/>
    <property type="project" value="InterPro"/>
</dbReference>
<evidence type="ECO:0000256" key="2">
    <source>
        <dbReference type="ARBA" id="ARBA00009843"/>
    </source>
</evidence>
<dbReference type="STRING" id="28087.Lsai_2839"/>
<keyword evidence="5 8" id="KW-0812">Transmembrane</keyword>
<evidence type="ECO:0000256" key="8">
    <source>
        <dbReference type="SAM" id="Phobius"/>
    </source>
</evidence>
<dbReference type="OrthoDB" id="9809303at2"/>
<dbReference type="GO" id="GO:0005886">
    <property type="term" value="C:plasma membrane"/>
    <property type="evidence" value="ECO:0007669"/>
    <property type="project" value="UniProtKB-SubCell"/>
</dbReference>
<evidence type="ECO:0000259" key="9">
    <source>
        <dbReference type="Pfam" id="PF03600"/>
    </source>
</evidence>
<organism evidence="10 11">
    <name type="scientific">Legionella sainthelensi</name>
    <dbReference type="NCBI Taxonomy" id="28087"/>
    <lineage>
        <taxon>Bacteria</taxon>
        <taxon>Pseudomonadati</taxon>
        <taxon>Pseudomonadota</taxon>
        <taxon>Gammaproteobacteria</taxon>
        <taxon>Legionellales</taxon>
        <taxon>Legionellaceae</taxon>
        <taxon>Legionella</taxon>
    </lineage>
</organism>
<evidence type="ECO:0000256" key="4">
    <source>
        <dbReference type="ARBA" id="ARBA00022475"/>
    </source>
</evidence>
<comment type="subcellular location">
    <subcellularLocation>
        <location evidence="1">Cell membrane</location>
        <topology evidence="1">Multi-pass membrane protein</topology>
    </subcellularLocation>
</comment>
<evidence type="ECO:0000256" key="7">
    <source>
        <dbReference type="ARBA" id="ARBA00023136"/>
    </source>
</evidence>
<keyword evidence="7 8" id="KW-0472">Membrane</keyword>
<feature type="transmembrane region" description="Helical" evidence="8">
    <location>
        <begin position="276"/>
        <end position="293"/>
    </location>
</feature>
<dbReference type="RefSeq" id="WP_027272589.1">
    <property type="nucleotide sequence ID" value="NZ_CAAAJE010000013.1"/>
</dbReference>
<keyword evidence="4" id="KW-1003">Cell membrane</keyword>
<keyword evidence="6 8" id="KW-1133">Transmembrane helix</keyword>
<dbReference type="PANTHER" id="PTHR43302">
    <property type="entry name" value="TRANSPORTER ARSB-RELATED"/>
    <property type="match status" value="1"/>
</dbReference>
<dbReference type="InterPro" id="IPR004680">
    <property type="entry name" value="Cit_transptr-like_dom"/>
</dbReference>
<dbReference type="CDD" id="cd01117">
    <property type="entry name" value="YbiR_permease"/>
    <property type="match status" value="1"/>
</dbReference>
<feature type="transmembrane region" description="Helical" evidence="8">
    <location>
        <begin position="385"/>
        <end position="408"/>
    </location>
</feature>
<dbReference type="PATRIC" id="fig|28087.4.peg.3047"/>
<evidence type="ECO:0000313" key="11">
    <source>
        <dbReference type="Proteomes" id="UP000054621"/>
    </source>
</evidence>
<dbReference type="EMBL" id="LNYV01000036">
    <property type="protein sequence ID" value="KTD55247.1"/>
    <property type="molecule type" value="Genomic_DNA"/>
</dbReference>
<keyword evidence="3" id="KW-0813">Transport</keyword>
<protein>
    <submittedName>
        <fullName evidence="10">Arsenite efflux membrane component-like protein</fullName>
    </submittedName>
</protein>
<reference evidence="10 11" key="1">
    <citation type="submission" date="2015-11" db="EMBL/GenBank/DDBJ databases">
        <title>Genomic analysis of 38 Legionella species identifies large and diverse effector repertoires.</title>
        <authorList>
            <person name="Burstein D."/>
            <person name="Amaro F."/>
            <person name="Zusman T."/>
            <person name="Lifshitz Z."/>
            <person name="Cohen O."/>
            <person name="Gilbert J.A."/>
            <person name="Pupko T."/>
            <person name="Shuman H.A."/>
            <person name="Segal G."/>
        </authorList>
    </citation>
    <scope>NUCLEOTIDE SEQUENCE [LARGE SCALE GENOMIC DNA]</scope>
    <source>
        <strain evidence="10 11">Mt.St.Helens-4</strain>
    </source>
</reference>
<evidence type="ECO:0000256" key="6">
    <source>
        <dbReference type="ARBA" id="ARBA00022989"/>
    </source>
</evidence>
<feature type="transmembrane region" description="Helical" evidence="8">
    <location>
        <begin position="349"/>
        <end position="373"/>
    </location>
</feature>
<name>A0A0W0YEY3_9GAMM</name>
<dbReference type="eggNOG" id="COG1055">
    <property type="taxonomic scope" value="Bacteria"/>
</dbReference>
<gene>
    <name evidence="10" type="primary">lrsB</name>
    <name evidence="10" type="ORF">Lsai_2839</name>
</gene>
<feature type="transmembrane region" description="Helical" evidence="8">
    <location>
        <begin position="313"/>
        <end position="337"/>
    </location>
</feature>
<dbReference type="Proteomes" id="UP000054621">
    <property type="component" value="Unassembled WGS sequence"/>
</dbReference>
<dbReference type="Pfam" id="PF03600">
    <property type="entry name" value="CitMHS"/>
    <property type="match status" value="1"/>
</dbReference>
<dbReference type="InterPro" id="IPR000802">
    <property type="entry name" value="Arsenical_pump_ArsB"/>
</dbReference>
<evidence type="ECO:0000256" key="3">
    <source>
        <dbReference type="ARBA" id="ARBA00022448"/>
    </source>
</evidence>
<feature type="transmembrane region" description="Helical" evidence="8">
    <location>
        <begin position="97"/>
        <end position="123"/>
    </location>
</feature>
<dbReference type="AlphaFoldDB" id="A0A0W0YEY3"/>
<comment type="caution">
    <text evidence="10">The sequence shown here is derived from an EMBL/GenBank/DDBJ whole genome shotgun (WGS) entry which is preliminary data.</text>
</comment>
<feature type="transmembrane region" description="Helical" evidence="8">
    <location>
        <begin position="218"/>
        <end position="238"/>
    </location>
</feature>
<sequence length="409" mass="45402">MPLAVLILLMVLVAIALRHLVKMTVPIWGLMTIGAVASILFQQISPLHALSAIEPDVMFYLFGMFLICQAAEESGYLERITDRIFFHAITGKHALLIIVFVLGFSAALLMNDTIAIVGTPIILQLCKSQKHVTKPLLFALAFAITIGSVISPIGNPQNLLIAVKGGLSSPFLDFIKPLIIPTVINLIVTYFFIYFIYKHTLNKPIEKPVPGPINHYPMIILVKISLVLMLFLVFAKIITDMMHTSLRINFSYIAVIAALPILFCKQRWFLLKQLDWGTLLFFASTFILIQSVWDSGFFQTTINQFHITVTQVPVIVFISVILSQFISNVPLVALYLPLLMNHHAADSQYLALAAGSTIAGNLSILGAASNVIIIQNMEKRGMKGFGFFEFIKVGVPLTAMNMLIYTCFL</sequence>
<feature type="transmembrane region" description="Helical" evidence="8">
    <location>
        <begin position="174"/>
        <end position="197"/>
    </location>
</feature>
<feature type="domain" description="Citrate transporter-like" evidence="9">
    <location>
        <begin position="17"/>
        <end position="348"/>
    </location>
</feature>
<feature type="transmembrane region" description="Helical" evidence="8">
    <location>
        <begin position="244"/>
        <end position="264"/>
    </location>
</feature>
<evidence type="ECO:0000256" key="5">
    <source>
        <dbReference type="ARBA" id="ARBA00022692"/>
    </source>
</evidence>
<proteinExistence type="inferred from homology"/>